<dbReference type="Pfam" id="PF20009">
    <property type="entry name" value="GEVED"/>
    <property type="match status" value="1"/>
</dbReference>
<dbReference type="Pfam" id="PF18962">
    <property type="entry name" value="Por_Secre_tail"/>
    <property type="match status" value="1"/>
</dbReference>
<comment type="caution">
    <text evidence="4">The sequence shown here is derived from an EMBL/GenBank/DDBJ whole genome shotgun (WGS) entry which is preliminary data.</text>
</comment>
<dbReference type="PROSITE" id="PS50853">
    <property type="entry name" value="FN3"/>
    <property type="match status" value="1"/>
</dbReference>
<dbReference type="PANTHER" id="PTHR19328:SF13">
    <property type="entry name" value="HIPL1 PROTEIN"/>
    <property type="match status" value="1"/>
</dbReference>
<dbReference type="Pfam" id="PF07995">
    <property type="entry name" value="GSDH"/>
    <property type="match status" value="2"/>
</dbReference>
<evidence type="ECO:0000313" key="5">
    <source>
        <dbReference type="Proteomes" id="UP001501496"/>
    </source>
</evidence>
<proteinExistence type="predicted"/>
<reference evidence="5" key="1">
    <citation type="journal article" date="2019" name="Int. J. Syst. Evol. Microbiol.">
        <title>The Global Catalogue of Microorganisms (GCM) 10K type strain sequencing project: providing services to taxonomists for standard genome sequencing and annotation.</title>
        <authorList>
            <consortium name="The Broad Institute Genomics Platform"/>
            <consortium name="The Broad Institute Genome Sequencing Center for Infectious Disease"/>
            <person name="Wu L."/>
            <person name="Ma J."/>
        </authorList>
    </citation>
    <scope>NUCLEOTIDE SEQUENCE [LARGE SCALE GENOMIC DNA]</scope>
    <source>
        <strain evidence="5">JCM 17630</strain>
    </source>
</reference>
<dbReference type="InterPro" id="IPR026444">
    <property type="entry name" value="Secre_tail"/>
</dbReference>
<dbReference type="RefSeq" id="WP_344787761.1">
    <property type="nucleotide sequence ID" value="NZ_BAABCA010000003.1"/>
</dbReference>
<dbReference type="InterPro" id="IPR045474">
    <property type="entry name" value="GEVED"/>
</dbReference>
<dbReference type="InterPro" id="IPR013783">
    <property type="entry name" value="Ig-like_fold"/>
</dbReference>
<keyword evidence="1 2" id="KW-0732">Signal</keyword>
<dbReference type="InterPro" id="IPR011042">
    <property type="entry name" value="6-blade_b-propeller_TolB-like"/>
</dbReference>
<evidence type="ECO:0000256" key="1">
    <source>
        <dbReference type="ARBA" id="ARBA00022729"/>
    </source>
</evidence>
<dbReference type="Proteomes" id="UP001501496">
    <property type="component" value="Unassembled WGS sequence"/>
</dbReference>
<evidence type="ECO:0000313" key="4">
    <source>
        <dbReference type="EMBL" id="GAA4235402.1"/>
    </source>
</evidence>
<feature type="signal peptide" evidence="2">
    <location>
        <begin position="1"/>
        <end position="22"/>
    </location>
</feature>
<dbReference type="InterPro" id="IPR036116">
    <property type="entry name" value="FN3_sf"/>
</dbReference>
<feature type="chain" id="PRO_5047436785" description="Fibronectin type-III domain-containing protein" evidence="2">
    <location>
        <begin position="23"/>
        <end position="991"/>
    </location>
</feature>
<dbReference type="CDD" id="cd00063">
    <property type="entry name" value="FN3"/>
    <property type="match status" value="1"/>
</dbReference>
<organism evidence="4 5">
    <name type="scientific">Postechiella marina</name>
    <dbReference type="NCBI Taxonomy" id="943941"/>
    <lineage>
        <taxon>Bacteria</taxon>
        <taxon>Pseudomonadati</taxon>
        <taxon>Bacteroidota</taxon>
        <taxon>Flavobacteriia</taxon>
        <taxon>Flavobacteriales</taxon>
        <taxon>Flavobacteriaceae</taxon>
        <taxon>Postechiella</taxon>
    </lineage>
</organism>
<evidence type="ECO:0000256" key="2">
    <source>
        <dbReference type="SAM" id="SignalP"/>
    </source>
</evidence>
<dbReference type="Gene3D" id="2.120.10.30">
    <property type="entry name" value="TolB, C-terminal domain"/>
    <property type="match status" value="1"/>
</dbReference>
<gene>
    <name evidence="4" type="ORF">GCM10022291_17190</name>
</gene>
<dbReference type="SUPFAM" id="SSF49265">
    <property type="entry name" value="Fibronectin type III"/>
    <property type="match status" value="1"/>
</dbReference>
<dbReference type="NCBIfam" id="TIGR04183">
    <property type="entry name" value="Por_Secre_tail"/>
    <property type="match status" value="1"/>
</dbReference>
<dbReference type="SUPFAM" id="SSF50952">
    <property type="entry name" value="Soluble quinoprotein glucose dehydrogenase"/>
    <property type="match status" value="1"/>
</dbReference>
<name>A0ABP8C907_9FLAO</name>
<keyword evidence="5" id="KW-1185">Reference proteome</keyword>
<accession>A0ABP8C907</accession>
<sequence length="991" mass="108022">MTITKKLLLAVTACLCFYFSEAQTSPMQPLSSSTTHGSDWTTTNLTPDQALNFPWEITYGPDNKLWITERVGEKIIRVSTAGTQNTGDIETLIDLSAKIENSKQGGLMGMAIHPDLFNNLNTANNYVYAAYTYNDGAGLQLRIVRLLYNHAQNILEEDTSLDANGTIIEGLPGSEDHNSGRLIIGPDLKLYYTIGDQGANQFTYSCNPILSQVLPTSPTDYSNYPGKTLRLNLDGSIPSDNPVLNNVQSHVFSYGHRNAQGIIFGQDGTLYNSEHGAKVDDEINIVSSGKNYGWPEIAGYYDNLAYTYCNWSSLGGACDANNFSDHNCPSGADTKTEYQSYPTLADVPSNFAPPIGTYGGTVDTDPPGGWFSWPSVAPSSIDIHEANNIPGWGRSLLVSTLKKGTIYRAKLTPKGNDIVGDDDESTIDGYEEFHSSNDRYRDIAISPDGLTIYAVTDNSGGTSGPSSGSGVSIENGGTIVKIEYVGAQVTNPPVANCQDITVTLDADGNATILAEDIDNGSTGGTAGINNIVIDQDTFNCTHIGTQTVWLTVTDNNGNESRCNSTVTIQANANPNPFTAPTLDAIVSNCPITVTAPTLLNNACIEVTATTTDQVTYNPGESGTITWSFDDGTNSDTTTQDVMVNTLDTPSNIAVTPGATTSYLVWDNIDDVSFEVRYRETGNFTWLTETTNANSLTLAGLNTSTTYEYQLRSDCGTFQSSYTALDTFMTTNITYTKPTVSYYPDNFYISNLKLKNSSNIEILNNSSDENDDINGYSDHTTGETIPDLKAGDNFNIDITLVNTHEWNKTTGHSVWIDYNQDGDFLDNNERVWGTTAGNDLFDHGVVAQGSFTVPSETLVTLGNTRMRIASRTYYTPENSIEMAFDNNNGGEYEDYMVNITGEPLSLSKYSVSEFKVYPNPVKDALTIQLPPNYNIKGLKAELYDIQGRVITQKNIINTYTTVENLNNLNKGVYFIKFKNDKGILGTKKLIKL</sequence>
<dbReference type="EMBL" id="BAABCA010000003">
    <property type="protein sequence ID" value="GAA4235402.1"/>
    <property type="molecule type" value="Genomic_DNA"/>
</dbReference>
<feature type="domain" description="Fibronectin type-III" evidence="3">
    <location>
        <begin position="648"/>
        <end position="732"/>
    </location>
</feature>
<protein>
    <recommendedName>
        <fullName evidence="3">Fibronectin type-III domain-containing protein</fullName>
    </recommendedName>
</protein>
<dbReference type="InterPro" id="IPR012938">
    <property type="entry name" value="Glc/Sorbosone_DH"/>
</dbReference>
<dbReference type="Gene3D" id="2.60.40.10">
    <property type="entry name" value="Immunoglobulins"/>
    <property type="match status" value="2"/>
</dbReference>
<dbReference type="PANTHER" id="PTHR19328">
    <property type="entry name" value="HEDGEHOG-INTERACTING PROTEIN"/>
    <property type="match status" value="1"/>
</dbReference>
<dbReference type="InterPro" id="IPR003961">
    <property type="entry name" value="FN3_dom"/>
</dbReference>
<evidence type="ECO:0000259" key="3">
    <source>
        <dbReference type="PROSITE" id="PS50853"/>
    </source>
</evidence>
<dbReference type="InterPro" id="IPR011041">
    <property type="entry name" value="Quinoprot_gluc/sorb_DH_b-prop"/>
</dbReference>